<dbReference type="KEGG" id="pbn:PADG_02210"/>
<reference evidence="4 5" key="1">
    <citation type="journal article" date="2011" name="PLoS Genet.">
        <title>Comparative genomic analysis of human fungal pathogens causing paracoccidioidomycosis.</title>
        <authorList>
            <person name="Desjardins C.A."/>
            <person name="Champion M.D."/>
            <person name="Holder J.W."/>
            <person name="Muszewska A."/>
            <person name="Goldberg J."/>
            <person name="Bailao A.M."/>
            <person name="Brigido M.M."/>
            <person name="Ferreira M.E."/>
            <person name="Garcia A.M."/>
            <person name="Grynberg M."/>
            <person name="Gujja S."/>
            <person name="Heiman D.I."/>
            <person name="Henn M.R."/>
            <person name="Kodira C.D."/>
            <person name="Leon-Narvaez H."/>
            <person name="Longo L.V."/>
            <person name="Ma L.J."/>
            <person name="Malavazi I."/>
            <person name="Matsuo A.L."/>
            <person name="Morais F.V."/>
            <person name="Pereira M."/>
            <person name="Rodriguez-Brito S."/>
            <person name="Sakthikumar S."/>
            <person name="Salem-Izacc S.M."/>
            <person name="Sykes S.M."/>
            <person name="Teixeira M.M."/>
            <person name="Vallejo M.C."/>
            <person name="Walter M.E."/>
            <person name="Yandava C."/>
            <person name="Young S."/>
            <person name="Zeng Q."/>
            <person name="Zucker J."/>
            <person name="Felipe M.S."/>
            <person name="Goldman G.H."/>
            <person name="Haas B.J."/>
            <person name="McEwen J.G."/>
            <person name="Nino-Vega G."/>
            <person name="Puccia R."/>
            <person name="San-Blas G."/>
            <person name="Soares C.M."/>
            <person name="Birren B.W."/>
            <person name="Cuomo C.A."/>
        </authorList>
    </citation>
    <scope>NUCLEOTIDE SEQUENCE [LARGE SCALE GENOMIC DNA]</scope>
    <source>
        <strain evidence="4 5">Pb18</strain>
    </source>
</reference>
<dbReference type="VEuPathDB" id="FungiDB:PADG_02210"/>
<organism evidence="4 5">
    <name type="scientific">Paracoccidioides brasiliensis (strain Pb18)</name>
    <dbReference type="NCBI Taxonomy" id="502780"/>
    <lineage>
        <taxon>Eukaryota</taxon>
        <taxon>Fungi</taxon>
        <taxon>Dikarya</taxon>
        <taxon>Ascomycota</taxon>
        <taxon>Pezizomycotina</taxon>
        <taxon>Eurotiomycetes</taxon>
        <taxon>Eurotiomycetidae</taxon>
        <taxon>Onygenales</taxon>
        <taxon>Ajellomycetaceae</taxon>
        <taxon>Paracoccidioides</taxon>
    </lineage>
</organism>
<evidence type="ECO:0000256" key="1">
    <source>
        <dbReference type="SAM" id="Coils"/>
    </source>
</evidence>
<dbReference type="HOGENOM" id="CLU_007643_1_0_1"/>
<feature type="coiled-coil region" evidence="1">
    <location>
        <begin position="412"/>
        <end position="516"/>
    </location>
</feature>
<dbReference type="InParanoid" id="C1G244"/>
<dbReference type="EMBL" id="KN275958">
    <property type="protein sequence ID" value="EEH46060.2"/>
    <property type="molecule type" value="Genomic_DNA"/>
</dbReference>
<dbReference type="Proteomes" id="UP000001628">
    <property type="component" value="Unassembled WGS sequence"/>
</dbReference>
<feature type="compositionally biased region" description="Acidic residues" evidence="2">
    <location>
        <begin position="656"/>
        <end position="668"/>
    </location>
</feature>
<evidence type="ECO:0000313" key="4">
    <source>
        <dbReference type="EMBL" id="EEH46060.2"/>
    </source>
</evidence>
<dbReference type="RefSeq" id="XP_010757252.1">
    <property type="nucleotide sequence ID" value="XM_010758950.1"/>
</dbReference>
<accession>C1G244</accession>
<protein>
    <recommendedName>
        <fullName evidence="3">Spindle pole body-associated protein cut12 domain-containing protein</fullName>
    </recommendedName>
</protein>
<dbReference type="InterPro" id="IPR021589">
    <property type="entry name" value="Cut12"/>
</dbReference>
<feature type="compositionally biased region" description="Polar residues" evidence="2">
    <location>
        <begin position="695"/>
        <end position="712"/>
    </location>
</feature>
<dbReference type="GeneID" id="22581726"/>
<feature type="compositionally biased region" description="Low complexity" evidence="2">
    <location>
        <begin position="756"/>
        <end position="766"/>
    </location>
</feature>
<gene>
    <name evidence="4" type="ORF">PADG_02210</name>
</gene>
<dbReference type="OrthoDB" id="5383703at2759"/>
<sequence>MVQITAGHAYLRAIEKNIAPKWAPDILILSLISPCFKRHSANYLANMLGWLSGSGRGEYTGFTEDSKVQDPPETPAPVFAFRAFKSAFVGTPGPDATNDELTVPIKTLKPTIHHKSVDINVPPKQEKPSPIDMQPSLPKPDELTQPMASPTKSILLTPGTASTRRKTVSFGEGVVDNERKRSPFESTAYNGNISGQWTCKQHVGNGRNRSKLTQSLIEARGQKISNEKKLNENDELFDIVIQKHPTRVKEIFQSGKTEQDEEDEDEDDSTTNLNEPRSQSGIYWKSEFDSYRARTDREITKLIEYRSVAKSYAKKKELEMRRLSDKLKREEAKVAEMELHVSKLAAGMADRTSNKASNEAMFKELSKQTALAVQYKRKTDSLRKALKQHGVLDSDGESPGKNSGSDDVCLKLLETEKALELANAKLNDAENNKPDTKKLQDLVESSERKASELQKENKALKQSLSRFKEEMANYEDRRQAKEERLKQKEQKLQDRIQEYKNRLHEERQQHQDAERFLKQSFTDEKRYMQDIIDSLRHDISTVGQNSHNHTKRKSETRVFPNHIEMRQGDGLQDMHDRKFSPRKGTATGTRITQGHRDTIESPKRGNTQNQRILNCDIPRNNGDGQIDMELQSRPFGRDATRAENTRPIRKGSLIDCSEEDEPLYDLEDSLARPRSRDTAPFLDRNGPSIPPSSPPAHQSIENHPEFSISTPRTKLHIQPRTTISPRPSMVHMSPKPNALSKQSSQYHHHLRRKASAARISLRASSKVGAPASSGLNRRIPPLDKSIPPGSDPANSPAGMKRDALPADRVAAAMRRLKLKEKRWNADGKENVWSG</sequence>
<dbReference type="STRING" id="502780.C1G244"/>
<feature type="region of interest" description="Disordered" evidence="2">
    <location>
        <begin position="119"/>
        <end position="147"/>
    </location>
</feature>
<feature type="coiled-coil region" evidence="1">
    <location>
        <begin position="313"/>
        <end position="340"/>
    </location>
</feature>
<dbReference type="eggNOG" id="ENOG502S2W9">
    <property type="taxonomic scope" value="Eukaryota"/>
</dbReference>
<evidence type="ECO:0000256" key="2">
    <source>
        <dbReference type="SAM" id="MobiDB-lite"/>
    </source>
</evidence>
<feature type="region of interest" description="Disordered" evidence="2">
    <location>
        <begin position="639"/>
        <end position="808"/>
    </location>
</feature>
<evidence type="ECO:0000259" key="3">
    <source>
        <dbReference type="Pfam" id="PF11500"/>
    </source>
</evidence>
<feature type="compositionally biased region" description="Basic residues" evidence="2">
    <location>
        <begin position="746"/>
        <end position="755"/>
    </location>
</feature>
<evidence type="ECO:0000313" key="5">
    <source>
        <dbReference type="Proteomes" id="UP000001628"/>
    </source>
</evidence>
<feature type="region of interest" description="Disordered" evidence="2">
    <location>
        <begin position="252"/>
        <end position="278"/>
    </location>
</feature>
<feature type="compositionally biased region" description="Acidic residues" evidence="2">
    <location>
        <begin position="259"/>
        <end position="269"/>
    </location>
</feature>
<keyword evidence="5" id="KW-1185">Reference proteome</keyword>
<feature type="domain" description="Spindle pole body-associated protein cut12" evidence="3">
    <location>
        <begin position="206"/>
        <end position="357"/>
    </location>
</feature>
<name>C1G244_PARBD</name>
<proteinExistence type="predicted"/>
<dbReference type="AlphaFoldDB" id="C1G244"/>
<dbReference type="Pfam" id="PF11500">
    <property type="entry name" value="Cut12"/>
    <property type="match status" value="1"/>
</dbReference>
<keyword evidence="1" id="KW-0175">Coiled coil</keyword>
<dbReference type="OMA" id="KDQMFRE"/>